<protein>
    <recommendedName>
        <fullName evidence="1">Xylose isomerase-like TIM barrel domain-containing protein</fullName>
    </recommendedName>
</protein>
<dbReference type="Proteomes" id="UP000178606">
    <property type="component" value="Unassembled WGS sequence"/>
</dbReference>
<reference evidence="2 3" key="1">
    <citation type="journal article" date="2016" name="Nat. Commun.">
        <title>Thousands of microbial genomes shed light on interconnected biogeochemical processes in an aquifer system.</title>
        <authorList>
            <person name="Anantharaman K."/>
            <person name="Brown C.T."/>
            <person name="Hug L.A."/>
            <person name="Sharon I."/>
            <person name="Castelle C.J."/>
            <person name="Probst A.J."/>
            <person name="Thomas B.C."/>
            <person name="Singh A."/>
            <person name="Wilkins M.J."/>
            <person name="Karaoz U."/>
            <person name="Brodie E.L."/>
            <person name="Williams K.H."/>
            <person name="Hubbard S.S."/>
            <person name="Banfield J.F."/>
        </authorList>
    </citation>
    <scope>NUCLEOTIDE SEQUENCE [LARGE SCALE GENOMIC DNA]</scope>
    <source>
        <strain evidence="3">RIFCSPLOWO2_12_FULL_64_10</strain>
    </source>
</reference>
<dbReference type="EMBL" id="MFKF01000394">
    <property type="protein sequence ID" value="OGG44844.1"/>
    <property type="molecule type" value="Genomic_DNA"/>
</dbReference>
<dbReference type="InterPro" id="IPR013022">
    <property type="entry name" value="Xyl_isomerase-like_TIM-brl"/>
</dbReference>
<dbReference type="AlphaFoldDB" id="A0A1F6C6S9"/>
<sequence length="280" mass="30978">MKLGYSTWGMPKAPIDSALAHLAGLGFEGVELTVIPGYTTELRTLDGSARRRIRDLYREYGLDLPAIAAHTTFLEADAERHMSNMDRLAGAIDLAVDLAQGPTPPAIDTTLGGRPDEWEAVRDRLVERVGEVVRRGASRGVTIALEPHVGASMDRPDRVLWLLQQVNSPYLKLNFDISHFDVVGLGIEETVPVMAPHSAHTHVKDQRGRAPHHEFLIPGEGAFDYVRYLKAMEQAGYDGYITVEVSVMVQRRPDYDPYAAADLSYKTLSEAFERAGIKRG</sequence>
<accession>A0A1F6C6S9</accession>
<organism evidence="2 3">
    <name type="scientific">Handelsmanbacteria sp. (strain RIFCSPLOWO2_12_FULL_64_10)</name>
    <dbReference type="NCBI Taxonomy" id="1817868"/>
    <lineage>
        <taxon>Bacteria</taxon>
        <taxon>Candidatus Handelsmaniibacteriota</taxon>
    </lineage>
</organism>
<dbReference type="InterPro" id="IPR036237">
    <property type="entry name" value="Xyl_isomerase-like_sf"/>
</dbReference>
<name>A0A1F6C6S9_HANXR</name>
<dbReference type="InterPro" id="IPR050312">
    <property type="entry name" value="IolE/XylAMocC-like"/>
</dbReference>
<feature type="domain" description="Xylose isomerase-like TIM barrel" evidence="1">
    <location>
        <begin position="20"/>
        <end position="248"/>
    </location>
</feature>
<dbReference type="Gene3D" id="3.20.20.150">
    <property type="entry name" value="Divalent-metal-dependent TIM barrel enzymes"/>
    <property type="match status" value="1"/>
</dbReference>
<evidence type="ECO:0000313" key="2">
    <source>
        <dbReference type="EMBL" id="OGG44844.1"/>
    </source>
</evidence>
<evidence type="ECO:0000313" key="3">
    <source>
        <dbReference type="Proteomes" id="UP000178606"/>
    </source>
</evidence>
<evidence type="ECO:0000259" key="1">
    <source>
        <dbReference type="Pfam" id="PF01261"/>
    </source>
</evidence>
<gene>
    <name evidence="2" type="ORF">A3F84_00500</name>
</gene>
<comment type="caution">
    <text evidence="2">The sequence shown here is derived from an EMBL/GenBank/DDBJ whole genome shotgun (WGS) entry which is preliminary data.</text>
</comment>
<dbReference type="PANTHER" id="PTHR12110">
    <property type="entry name" value="HYDROXYPYRUVATE ISOMERASE"/>
    <property type="match status" value="1"/>
</dbReference>
<proteinExistence type="predicted"/>
<dbReference type="SUPFAM" id="SSF51658">
    <property type="entry name" value="Xylose isomerase-like"/>
    <property type="match status" value="1"/>
</dbReference>
<dbReference type="Pfam" id="PF01261">
    <property type="entry name" value="AP_endonuc_2"/>
    <property type="match status" value="1"/>
</dbReference>